<evidence type="ECO:0000256" key="1">
    <source>
        <dbReference type="SAM" id="MobiDB-lite"/>
    </source>
</evidence>
<name>A0ABR2W810_9FUNG</name>
<proteinExistence type="predicted"/>
<protein>
    <submittedName>
        <fullName evidence="2">Cyclin-like protein interacting with PHO85</fullName>
    </submittedName>
</protein>
<dbReference type="PANTHER" id="PTHR15615">
    <property type="match status" value="1"/>
</dbReference>
<feature type="compositionally biased region" description="Polar residues" evidence="1">
    <location>
        <begin position="206"/>
        <end position="221"/>
    </location>
</feature>
<comment type="caution">
    <text evidence="2">The sequence shown here is derived from an EMBL/GenBank/DDBJ whole genome shotgun (WGS) entry which is preliminary data.</text>
</comment>
<dbReference type="PANTHER" id="PTHR15615:SF94">
    <property type="entry name" value="PHO85 CYCLIN-6-RELATED"/>
    <property type="match status" value="1"/>
</dbReference>
<gene>
    <name evidence="2" type="primary">PCL7_1</name>
    <name evidence="2" type="ORF">K7432_002290</name>
</gene>
<dbReference type="Proteomes" id="UP001479436">
    <property type="component" value="Unassembled WGS sequence"/>
</dbReference>
<evidence type="ECO:0000313" key="2">
    <source>
        <dbReference type="EMBL" id="KAK9722990.1"/>
    </source>
</evidence>
<reference evidence="2 3" key="1">
    <citation type="submission" date="2023-04" db="EMBL/GenBank/DDBJ databases">
        <title>Genome of Basidiobolus ranarum AG-B5.</title>
        <authorList>
            <person name="Stajich J.E."/>
            <person name="Carter-House D."/>
            <person name="Gryganskyi A."/>
        </authorList>
    </citation>
    <scope>NUCLEOTIDE SEQUENCE [LARGE SCALE GENOMIC DNA]</scope>
    <source>
        <strain evidence="2 3">AG-B5</strain>
    </source>
</reference>
<organism evidence="2 3">
    <name type="scientific">Basidiobolus ranarum</name>
    <dbReference type="NCBI Taxonomy" id="34480"/>
    <lineage>
        <taxon>Eukaryota</taxon>
        <taxon>Fungi</taxon>
        <taxon>Fungi incertae sedis</taxon>
        <taxon>Zoopagomycota</taxon>
        <taxon>Entomophthoromycotina</taxon>
        <taxon>Basidiobolomycetes</taxon>
        <taxon>Basidiobolales</taxon>
        <taxon>Basidiobolaceae</taxon>
        <taxon>Basidiobolus</taxon>
    </lineage>
</organism>
<dbReference type="Pfam" id="PF08613">
    <property type="entry name" value="Cyclin"/>
    <property type="match status" value="1"/>
</dbReference>
<dbReference type="InterPro" id="IPR013922">
    <property type="entry name" value="Cyclin_PHO80-like"/>
</dbReference>
<feature type="region of interest" description="Disordered" evidence="1">
    <location>
        <begin position="193"/>
        <end position="236"/>
    </location>
</feature>
<dbReference type="Gene3D" id="1.10.472.10">
    <property type="entry name" value="Cyclin-like"/>
    <property type="match status" value="1"/>
</dbReference>
<evidence type="ECO:0000313" key="3">
    <source>
        <dbReference type="Proteomes" id="UP001479436"/>
    </source>
</evidence>
<dbReference type="EMBL" id="JASJQH010006935">
    <property type="protein sequence ID" value="KAK9722990.1"/>
    <property type="molecule type" value="Genomic_DNA"/>
</dbReference>
<keyword evidence="3" id="KW-1185">Reference proteome</keyword>
<sequence>MHTFDLVNFPVQETIRLLAGFLDCLTSANNTLVTHTFDPILKSPVCPAYTSFHARTVPTIEIHSYLARILRYCPCPNECFISLLVYFDRMAKASSQQGPLAINSYNIHRLLITGIMISTKFFSDVFYTNSRYGKVGGLPIHELNHLEMEFLDMNDFYLNVSIEELQLYANQLLRHSLKTSSYSNIPFPRETLPCSQPNPIRKRTLSKTSIEQDSIEITSRTPPATPSPPEKPVNDWKIHRPVLPSINTITASLPTRGRSSWGGDFSRSLDSHPSFPGEKFMHRDSNCSILSEAMPSPQSDLEYWNECMRSL</sequence>
<accession>A0ABR2W810</accession>
<dbReference type="CDD" id="cd20558">
    <property type="entry name" value="CYCLIN_ScPCL7-like"/>
    <property type="match status" value="1"/>
</dbReference>